<evidence type="ECO:0000256" key="3">
    <source>
        <dbReference type="ARBA" id="ARBA00012723"/>
    </source>
</evidence>
<dbReference type="NCBIfam" id="TIGR01126">
    <property type="entry name" value="pdi_dom"/>
    <property type="match status" value="2"/>
</dbReference>
<accession>A0A9P7Z7C8</accession>
<comment type="catalytic activity">
    <reaction evidence="1">
        <text>Catalyzes the rearrangement of -S-S- bonds in proteins.</text>
        <dbReference type="EC" id="5.3.4.1"/>
    </reaction>
</comment>
<evidence type="ECO:0000256" key="9">
    <source>
        <dbReference type="RuleBase" id="RU004208"/>
    </source>
</evidence>
<dbReference type="InterPro" id="IPR011679">
    <property type="entry name" value="ERp29_C"/>
</dbReference>
<dbReference type="EC" id="5.3.4.1" evidence="3"/>
<evidence type="ECO:0000256" key="5">
    <source>
        <dbReference type="ARBA" id="ARBA00022737"/>
    </source>
</evidence>
<dbReference type="InterPro" id="IPR036356">
    <property type="entry name" value="ERp29_C_sf"/>
</dbReference>
<dbReference type="PRINTS" id="PR00421">
    <property type="entry name" value="THIOREDOXIN"/>
</dbReference>
<name>A0A9P7Z7C8_9HELO</name>
<dbReference type="InterPro" id="IPR051063">
    <property type="entry name" value="PDI"/>
</dbReference>
<keyword evidence="6" id="KW-1015">Disulfide bond</keyword>
<feature type="domain" description="Thioredoxin" evidence="11">
    <location>
        <begin position="7"/>
        <end position="134"/>
    </location>
</feature>
<evidence type="ECO:0000256" key="7">
    <source>
        <dbReference type="ARBA" id="ARBA00023235"/>
    </source>
</evidence>
<dbReference type="Pfam" id="PF00085">
    <property type="entry name" value="Thioredoxin"/>
    <property type="match status" value="2"/>
</dbReference>
<evidence type="ECO:0000256" key="4">
    <source>
        <dbReference type="ARBA" id="ARBA00022729"/>
    </source>
</evidence>
<dbReference type="SUPFAM" id="SSF47933">
    <property type="entry name" value="ERP29 C domain-like"/>
    <property type="match status" value="1"/>
</dbReference>
<dbReference type="PANTHER" id="PTHR45672:SF11">
    <property type="entry name" value="PROTEIN DISULFIDE-ISOMERASE C17H9.14C"/>
    <property type="match status" value="1"/>
</dbReference>
<feature type="chain" id="PRO_5040447827" description="protein disulfide-isomerase" evidence="10">
    <location>
        <begin position="22"/>
        <end position="371"/>
    </location>
</feature>
<dbReference type="FunFam" id="3.40.30.10:FF:000032">
    <property type="entry name" value="Protein disulfide-isomerase A6 homolog"/>
    <property type="match status" value="1"/>
</dbReference>
<dbReference type="PANTHER" id="PTHR45672">
    <property type="entry name" value="PROTEIN DISULFIDE-ISOMERASE C17H9.14C-RELATED"/>
    <property type="match status" value="1"/>
</dbReference>
<sequence>MVLFRSLLLAGLSATFSLTSASTNSAVIDLIPDNFDKLVLSGKPALVEFFAPWCGHCKKLAPIYEQLAQEWVGSKDKVLIAKVDADAEKSLGKRFGIQGFPTIKYFNGKDDEPENYNGARDLESLSKFLAEKTGAKQKKKAATPSSVVMLTDTTFKQEIGSDKDILVAFTAPWCGHCKTLAPIWETVATDFANEPSVLIAKVDAEGENSKATAKDQGVSSYPTIKFFPKGSTESEAYNGGRTEADFVSFLNSKAGTHRAVGGGLDDTAGTIEALDSIVTKFTGGSTIAEVADEAIRAAADLKSDAQYKYAEYYVRVFEKLSKSDNYAAKELARLDGILKKGGLAPEKLDEFTSKINILKRFIAKKTGKSEL</sequence>
<reference evidence="12" key="1">
    <citation type="journal article" date="2021" name="IMA Fungus">
        <title>Genomic characterization of three marine fungi, including Emericellopsis atlantica sp. nov. with signatures of a generalist lifestyle and marine biomass degradation.</title>
        <authorList>
            <person name="Hagestad O.C."/>
            <person name="Hou L."/>
            <person name="Andersen J.H."/>
            <person name="Hansen E.H."/>
            <person name="Altermark B."/>
            <person name="Li C."/>
            <person name="Kuhnert E."/>
            <person name="Cox R.J."/>
            <person name="Crous P.W."/>
            <person name="Spatafora J.W."/>
            <person name="Lail K."/>
            <person name="Amirebrahimi M."/>
            <person name="Lipzen A."/>
            <person name="Pangilinan J."/>
            <person name="Andreopoulos W."/>
            <person name="Hayes R.D."/>
            <person name="Ng V."/>
            <person name="Grigoriev I.V."/>
            <person name="Jackson S.A."/>
            <person name="Sutton T.D.S."/>
            <person name="Dobson A.D.W."/>
            <person name="Rama T."/>
        </authorList>
    </citation>
    <scope>NUCLEOTIDE SEQUENCE</scope>
    <source>
        <strain evidence="12">TRa3180A</strain>
    </source>
</reference>
<dbReference type="OrthoDB" id="10264505at2759"/>
<organism evidence="12 13">
    <name type="scientific">Calycina marina</name>
    <dbReference type="NCBI Taxonomy" id="1763456"/>
    <lineage>
        <taxon>Eukaryota</taxon>
        <taxon>Fungi</taxon>
        <taxon>Dikarya</taxon>
        <taxon>Ascomycota</taxon>
        <taxon>Pezizomycotina</taxon>
        <taxon>Leotiomycetes</taxon>
        <taxon>Helotiales</taxon>
        <taxon>Pezizellaceae</taxon>
        <taxon>Calycina</taxon>
    </lineage>
</organism>
<dbReference type="Pfam" id="PF07749">
    <property type="entry name" value="ERp29"/>
    <property type="match status" value="1"/>
</dbReference>
<keyword evidence="5" id="KW-0677">Repeat</keyword>
<gene>
    <name evidence="12" type="ORF">BJ878DRAFT_495896</name>
</gene>
<dbReference type="GO" id="GO:0003756">
    <property type="term" value="F:protein disulfide isomerase activity"/>
    <property type="evidence" value="ECO:0007669"/>
    <property type="project" value="UniProtKB-EC"/>
</dbReference>
<dbReference type="Proteomes" id="UP000887226">
    <property type="component" value="Unassembled WGS sequence"/>
</dbReference>
<evidence type="ECO:0000259" key="11">
    <source>
        <dbReference type="PROSITE" id="PS51352"/>
    </source>
</evidence>
<dbReference type="Gene3D" id="3.40.30.10">
    <property type="entry name" value="Glutaredoxin"/>
    <property type="match status" value="2"/>
</dbReference>
<dbReference type="InterPro" id="IPR017937">
    <property type="entry name" value="Thioredoxin_CS"/>
</dbReference>
<comment type="similarity">
    <text evidence="2 9">Belongs to the protein disulfide isomerase family.</text>
</comment>
<dbReference type="GO" id="GO:0005783">
    <property type="term" value="C:endoplasmic reticulum"/>
    <property type="evidence" value="ECO:0007669"/>
    <property type="project" value="InterPro"/>
</dbReference>
<evidence type="ECO:0000256" key="10">
    <source>
        <dbReference type="SAM" id="SignalP"/>
    </source>
</evidence>
<dbReference type="CDD" id="cd00238">
    <property type="entry name" value="ERp29c"/>
    <property type="match status" value="1"/>
</dbReference>
<evidence type="ECO:0000256" key="6">
    <source>
        <dbReference type="ARBA" id="ARBA00023157"/>
    </source>
</evidence>
<dbReference type="GO" id="GO:0006457">
    <property type="term" value="P:protein folding"/>
    <property type="evidence" value="ECO:0007669"/>
    <property type="project" value="TreeGrafter"/>
</dbReference>
<dbReference type="PROSITE" id="PS51352">
    <property type="entry name" value="THIOREDOXIN_2"/>
    <property type="match status" value="2"/>
</dbReference>
<evidence type="ECO:0000313" key="12">
    <source>
        <dbReference type="EMBL" id="KAG9246744.1"/>
    </source>
</evidence>
<evidence type="ECO:0000256" key="1">
    <source>
        <dbReference type="ARBA" id="ARBA00001182"/>
    </source>
</evidence>
<feature type="domain" description="Thioredoxin" evidence="11">
    <location>
        <begin position="139"/>
        <end position="255"/>
    </location>
</feature>
<dbReference type="Gene3D" id="1.20.1150.12">
    <property type="entry name" value="Endoplasmic reticulum resident protein 29, C-terminal domain"/>
    <property type="match status" value="1"/>
</dbReference>
<evidence type="ECO:0000313" key="13">
    <source>
        <dbReference type="Proteomes" id="UP000887226"/>
    </source>
</evidence>
<dbReference type="InterPro" id="IPR013766">
    <property type="entry name" value="Thioredoxin_domain"/>
</dbReference>
<dbReference type="InterPro" id="IPR036249">
    <property type="entry name" value="Thioredoxin-like_sf"/>
</dbReference>
<keyword evidence="7" id="KW-0413">Isomerase</keyword>
<dbReference type="CDD" id="cd02998">
    <property type="entry name" value="PDI_a_ERp38"/>
    <property type="match status" value="2"/>
</dbReference>
<evidence type="ECO:0000256" key="8">
    <source>
        <dbReference type="ARBA" id="ARBA00023284"/>
    </source>
</evidence>
<feature type="signal peptide" evidence="10">
    <location>
        <begin position="1"/>
        <end position="21"/>
    </location>
</feature>
<proteinExistence type="inferred from homology"/>
<comment type="caution">
    <text evidence="12">The sequence shown here is derived from an EMBL/GenBank/DDBJ whole genome shotgun (WGS) entry which is preliminary data.</text>
</comment>
<dbReference type="PROSITE" id="PS00194">
    <property type="entry name" value="THIOREDOXIN_1"/>
    <property type="match status" value="2"/>
</dbReference>
<dbReference type="AlphaFoldDB" id="A0A9P7Z7C8"/>
<evidence type="ECO:0000256" key="2">
    <source>
        <dbReference type="ARBA" id="ARBA00006347"/>
    </source>
</evidence>
<protein>
    <recommendedName>
        <fullName evidence="3">protein disulfide-isomerase</fullName>
        <ecNumber evidence="3">5.3.4.1</ecNumber>
    </recommendedName>
</protein>
<dbReference type="SUPFAM" id="SSF52833">
    <property type="entry name" value="Thioredoxin-like"/>
    <property type="match status" value="2"/>
</dbReference>
<dbReference type="InterPro" id="IPR005788">
    <property type="entry name" value="PDI_thioredoxin-like_dom"/>
</dbReference>
<dbReference type="EMBL" id="MU253794">
    <property type="protein sequence ID" value="KAG9246744.1"/>
    <property type="molecule type" value="Genomic_DNA"/>
</dbReference>
<keyword evidence="4 10" id="KW-0732">Signal</keyword>
<keyword evidence="13" id="KW-1185">Reference proteome</keyword>
<keyword evidence="8" id="KW-0676">Redox-active center</keyword>